<organism evidence="3">
    <name type="scientific">Rodentolepis nana</name>
    <name type="common">Dwarf tapeworm</name>
    <name type="synonym">Hymenolepis nana</name>
    <dbReference type="NCBI Taxonomy" id="102285"/>
    <lineage>
        <taxon>Eukaryota</taxon>
        <taxon>Metazoa</taxon>
        <taxon>Spiralia</taxon>
        <taxon>Lophotrochozoa</taxon>
        <taxon>Platyhelminthes</taxon>
        <taxon>Cestoda</taxon>
        <taxon>Eucestoda</taxon>
        <taxon>Cyclophyllidea</taxon>
        <taxon>Hymenolepididae</taxon>
        <taxon>Rodentolepis</taxon>
    </lineage>
</organism>
<dbReference type="WBParaSite" id="HNAJ_0000990901-mRNA-1">
    <property type="protein sequence ID" value="HNAJ_0000990901-mRNA-1"/>
    <property type="gene ID" value="HNAJ_0000990901"/>
</dbReference>
<reference evidence="3" key="1">
    <citation type="submission" date="2017-02" db="UniProtKB">
        <authorList>
            <consortium name="WormBaseParasite"/>
        </authorList>
    </citation>
    <scope>IDENTIFICATION</scope>
</reference>
<evidence type="ECO:0000313" key="1">
    <source>
        <dbReference type="EMBL" id="VDO06712.1"/>
    </source>
</evidence>
<evidence type="ECO:0000313" key="2">
    <source>
        <dbReference type="Proteomes" id="UP000278807"/>
    </source>
</evidence>
<protein>
    <submittedName>
        <fullName evidence="3">Transposase</fullName>
    </submittedName>
</protein>
<evidence type="ECO:0000313" key="3">
    <source>
        <dbReference type="WBParaSite" id="HNAJ_0000990901-mRNA-1"/>
    </source>
</evidence>
<gene>
    <name evidence="1" type="ORF">HNAJ_LOCUS9904</name>
</gene>
<proteinExistence type="predicted"/>
<name>A0A0R3TQT1_RODNA</name>
<dbReference type="EMBL" id="UZAE01012795">
    <property type="protein sequence ID" value="VDO06712.1"/>
    <property type="molecule type" value="Genomic_DNA"/>
</dbReference>
<reference evidence="1 2" key="2">
    <citation type="submission" date="2018-11" db="EMBL/GenBank/DDBJ databases">
        <authorList>
            <consortium name="Pathogen Informatics"/>
        </authorList>
    </citation>
    <scope>NUCLEOTIDE SEQUENCE [LARGE SCALE GENOMIC DNA]</scope>
</reference>
<dbReference type="AlphaFoldDB" id="A0A0R3TQT1"/>
<keyword evidence="2" id="KW-1185">Reference proteome</keyword>
<dbReference type="Proteomes" id="UP000278807">
    <property type="component" value="Unassembled WGS sequence"/>
</dbReference>
<sequence length="74" mass="8281">MPPAGRRNSLKVGRVVFPDVRLVATSVRAIHWMSQRASKTVKPAFEDTRVAFIDLVDNLCRIRPHPSLATGQNK</sequence>
<accession>A0A0R3TQT1</accession>